<keyword evidence="5 6" id="KW-0472">Membrane</keyword>
<keyword evidence="4 6" id="KW-1133">Transmembrane helix</keyword>
<dbReference type="PANTHER" id="PTHR30213">
    <property type="entry name" value="INNER MEMBRANE PROTEIN YHJD"/>
    <property type="match status" value="1"/>
</dbReference>
<feature type="transmembrane region" description="Helical" evidence="6">
    <location>
        <begin position="191"/>
        <end position="214"/>
    </location>
</feature>
<comment type="subcellular location">
    <subcellularLocation>
        <location evidence="1">Cell membrane</location>
        <topology evidence="1">Multi-pass membrane protein</topology>
    </subcellularLocation>
</comment>
<reference evidence="7 8" key="1">
    <citation type="submission" date="2021-03" db="EMBL/GenBank/DDBJ databases">
        <title>Sequencing the genomes of 1000 actinobacteria strains.</title>
        <authorList>
            <person name="Klenk H.-P."/>
        </authorList>
    </citation>
    <scope>NUCLEOTIDE SEQUENCE [LARGE SCALE GENOMIC DNA]</scope>
    <source>
        <strain evidence="7 8">DSM 45256</strain>
    </source>
</reference>
<dbReference type="Pfam" id="PF03631">
    <property type="entry name" value="Virul_fac_BrkB"/>
    <property type="match status" value="1"/>
</dbReference>
<evidence type="ECO:0000256" key="3">
    <source>
        <dbReference type="ARBA" id="ARBA00022692"/>
    </source>
</evidence>
<dbReference type="PANTHER" id="PTHR30213:SF1">
    <property type="entry name" value="INNER MEMBRANE PROTEIN YHJD"/>
    <property type="match status" value="1"/>
</dbReference>
<dbReference type="Proteomes" id="UP001519295">
    <property type="component" value="Unassembled WGS sequence"/>
</dbReference>
<evidence type="ECO:0000256" key="2">
    <source>
        <dbReference type="ARBA" id="ARBA00022475"/>
    </source>
</evidence>
<proteinExistence type="predicted"/>
<evidence type="ECO:0000256" key="1">
    <source>
        <dbReference type="ARBA" id="ARBA00004651"/>
    </source>
</evidence>
<dbReference type="EMBL" id="JAGINU010000001">
    <property type="protein sequence ID" value="MBP2368690.1"/>
    <property type="molecule type" value="Genomic_DNA"/>
</dbReference>
<name>A0ABS4VXM8_9PSEU</name>
<comment type="caution">
    <text evidence="7">The sequence shown here is derived from an EMBL/GenBank/DDBJ whole genome shotgun (WGS) entry which is preliminary data.</text>
</comment>
<dbReference type="InterPro" id="IPR017039">
    <property type="entry name" value="Virul_fac_BrkB"/>
</dbReference>
<feature type="transmembrane region" description="Helical" evidence="6">
    <location>
        <begin position="146"/>
        <end position="171"/>
    </location>
</feature>
<protein>
    <submittedName>
        <fullName evidence="7">Membrane protein</fullName>
    </submittedName>
</protein>
<dbReference type="RefSeq" id="WP_210030193.1">
    <property type="nucleotide sequence ID" value="NZ_JAGINU010000001.1"/>
</dbReference>
<keyword evidence="3 6" id="KW-0812">Transmembrane</keyword>
<feature type="transmembrane region" description="Helical" evidence="6">
    <location>
        <begin position="258"/>
        <end position="284"/>
    </location>
</feature>
<evidence type="ECO:0000313" key="8">
    <source>
        <dbReference type="Proteomes" id="UP001519295"/>
    </source>
</evidence>
<keyword evidence="2" id="KW-1003">Cell membrane</keyword>
<feature type="transmembrane region" description="Helical" evidence="6">
    <location>
        <begin position="226"/>
        <end position="252"/>
    </location>
</feature>
<accession>A0ABS4VXM8</accession>
<feature type="transmembrane region" description="Helical" evidence="6">
    <location>
        <begin position="102"/>
        <end position="125"/>
    </location>
</feature>
<keyword evidence="8" id="KW-1185">Reference proteome</keyword>
<organism evidence="7 8">
    <name type="scientific">Pseudonocardia parietis</name>
    <dbReference type="NCBI Taxonomy" id="570936"/>
    <lineage>
        <taxon>Bacteria</taxon>
        <taxon>Bacillati</taxon>
        <taxon>Actinomycetota</taxon>
        <taxon>Actinomycetes</taxon>
        <taxon>Pseudonocardiales</taxon>
        <taxon>Pseudonocardiaceae</taxon>
        <taxon>Pseudonocardia</taxon>
    </lineage>
</organism>
<evidence type="ECO:0000313" key="7">
    <source>
        <dbReference type="EMBL" id="MBP2368690.1"/>
    </source>
</evidence>
<evidence type="ECO:0000256" key="6">
    <source>
        <dbReference type="SAM" id="Phobius"/>
    </source>
</evidence>
<sequence>MRDDIRDGVRRLRELPEDPRLARIRRAAERYRTARGNHLSAAVAFYTVIASVPLLMVVFAALGLLVFWRSATQQDLVLAVETLVPAGLVSVAGPVLDTVVSHGGSLVGIGAIGVLWAGATWTAYLREALSAQYLLPPAKMSSPRRFLWDLWALGVLGVAVLGSLAVTVAVTGLAGLTLELLGLRDALGGRIALRAVGAAVVLVVDWVVLCFVLARLPRVPVPFGRVAVPAGMGVVALELLKLGTALTVGAVADTTGGAVFGAVLAMLFFLFALSRIVVVLAAWIATDGTGDGHTAVSEPDVVEDQTQRVR</sequence>
<evidence type="ECO:0000256" key="4">
    <source>
        <dbReference type="ARBA" id="ARBA00022989"/>
    </source>
</evidence>
<evidence type="ECO:0000256" key="5">
    <source>
        <dbReference type="ARBA" id="ARBA00023136"/>
    </source>
</evidence>
<feature type="transmembrane region" description="Helical" evidence="6">
    <location>
        <begin position="43"/>
        <end position="68"/>
    </location>
</feature>
<gene>
    <name evidence="7" type="ORF">JOF36_004386</name>
</gene>